<evidence type="ECO:0000256" key="1">
    <source>
        <dbReference type="SAM" id="Phobius"/>
    </source>
</evidence>
<accession>A0ABU5JT38</accession>
<keyword evidence="1" id="KW-0472">Membrane</keyword>
<dbReference type="InterPro" id="IPR018580">
    <property type="entry name" value="Uncharacterised_YfhO"/>
</dbReference>
<dbReference type="RefSeq" id="WP_374217039.1">
    <property type="nucleotide sequence ID" value="NZ_JAXOVW010000007.1"/>
</dbReference>
<feature type="transmembrane region" description="Helical" evidence="1">
    <location>
        <begin position="351"/>
        <end position="370"/>
    </location>
</feature>
<sequence>MNVEQNNRKWITKSTLIVIPLLIACAFIFHFFFLESDNVFSSTGDALTQFGFFTFLIQHAFKDGNLFWSFNYGLGGDLFKEFSYYYSTAPFFWITLLLPKLNLEQIFDLKLYMSIIKNFLAMLFMYVSLRYHKKTAFSSFIASIIYGGCITFIRHSLLWDFMADAIVFLPLVIWGLDKYIIEKKKGLFLFATACMLASNFYFAFMISIFIYIYAFFQYFATQQNKSIKSFVTYYIRIALLYALSLGLAAFCFIPSVNGVLSADRLSKKFHIPLFFEDSFYKNVVESIFFIHDPEYQLALPVFLLFLGFMGLFIREKMIFNKVLFTIFMFILYLLPYTYSVFNGFSAMQSRWFFLFVFVIAQAIAYILDWLLSHKSKFIYVLTTIVLASGTFIYGFNHKLNVNGKAFTKIDYITMGVIVASIIMLSIWRFVPKKFIQFLIALNILFNLAIVNYTYSAKSLGEYFGQARVTKETLHASGYDNKEEIAAIRYIQNQDKDFYRVINPNSVHNTPFVQEYHGTSTYQSLVDFYVHDFMKNKYNVMQKTDTPSMFFQLDNRLFLENMLGVKYYVMNADVTPENIPYGYKLLKQVGTHNIYENENALPLGVVYDSAISEEEFSKLNFAQRDQLLLDAVVVNNAKNYSLAHFDTNKLDSKSLPIHHDQIKWENIEKNGDILTVHENGRMIVPVDSSNVLGDYLVELKIKDVNKNTFTVNINGKSMTKGHEDGAYSYPLERFVYNLGKNNHPSELTISIDPGEYSLQDLQVNVTNYQNMKEKVTALKENRLQNIYIKNNYLKGDINSKKDGLLYLSVPYGKGWSVKVDGKEASFVKANSSFIGIPIQKGSHTIEMTYVTPYFKLGVIISITSLIICILLMVFEKKRRQKSSQ</sequence>
<feature type="transmembrane region" description="Helical" evidence="1">
    <location>
        <begin position="322"/>
        <end position="339"/>
    </location>
</feature>
<feature type="transmembrane region" description="Helical" evidence="1">
    <location>
        <begin position="408"/>
        <end position="427"/>
    </location>
</feature>
<name>A0ABU5JT38_9BACI</name>
<keyword evidence="1" id="KW-1133">Transmembrane helix</keyword>
<keyword evidence="1" id="KW-0812">Transmembrane</keyword>
<feature type="transmembrane region" description="Helical" evidence="1">
    <location>
        <begin position="15"/>
        <end position="34"/>
    </location>
</feature>
<organism evidence="2 3">
    <name type="scientific">Bacillus bingmayongensis</name>
    <dbReference type="NCBI Taxonomy" id="1150157"/>
    <lineage>
        <taxon>Bacteria</taxon>
        <taxon>Bacillati</taxon>
        <taxon>Bacillota</taxon>
        <taxon>Bacilli</taxon>
        <taxon>Bacillales</taxon>
        <taxon>Bacillaceae</taxon>
        <taxon>Bacillus</taxon>
    </lineage>
</organism>
<feature type="transmembrane region" description="Helical" evidence="1">
    <location>
        <begin position="295"/>
        <end position="313"/>
    </location>
</feature>
<feature type="transmembrane region" description="Helical" evidence="1">
    <location>
        <begin position="237"/>
        <end position="256"/>
    </location>
</feature>
<feature type="transmembrane region" description="Helical" evidence="1">
    <location>
        <begin position="377"/>
        <end position="396"/>
    </location>
</feature>
<keyword evidence="3" id="KW-1185">Reference proteome</keyword>
<evidence type="ECO:0000313" key="2">
    <source>
        <dbReference type="EMBL" id="MDZ5606561.1"/>
    </source>
</evidence>
<feature type="transmembrane region" description="Helical" evidence="1">
    <location>
        <begin position="434"/>
        <end position="454"/>
    </location>
</feature>
<evidence type="ECO:0000313" key="3">
    <source>
        <dbReference type="Proteomes" id="UP001291930"/>
    </source>
</evidence>
<dbReference type="Pfam" id="PF09586">
    <property type="entry name" value="YfhO"/>
    <property type="match status" value="1"/>
</dbReference>
<protein>
    <submittedName>
        <fullName evidence="2">YfhO family protein</fullName>
    </submittedName>
</protein>
<comment type="caution">
    <text evidence="2">The sequence shown here is derived from an EMBL/GenBank/DDBJ whole genome shotgun (WGS) entry which is preliminary data.</text>
</comment>
<proteinExistence type="predicted"/>
<dbReference type="PANTHER" id="PTHR38454">
    <property type="entry name" value="INTEGRAL MEMBRANE PROTEIN-RELATED"/>
    <property type="match status" value="1"/>
</dbReference>
<feature type="transmembrane region" description="Helical" evidence="1">
    <location>
        <begin position="852"/>
        <end position="873"/>
    </location>
</feature>
<dbReference type="PANTHER" id="PTHR38454:SF1">
    <property type="entry name" value="INTEGRAL MEMBRANE PROTEIN"/>
    <property type="match status" value="1"/>
</dbReference>
<feature type="transmembrane region" description="Helical" evidence="1">
    <location>
        <begin position="188"/>
        <end position="216"/>
    </location>
</feature>
<gene>
    <name evidence="2" type="ORF">U2I54_05425</name>
</gene>
<dbReference type="EMBL" id="JAXOVW010000007">
    <property type="protein sequence ID" value="MDZ5606561.1"/>
    <property type="molecule type" value="Genomic_DNA"/>
</dbReference>
<dbReference type="Proteomes" id="UP001291930">
    <property type="component" value="Unassembled WGS sequence"/>
</dbReference>
<feature type="transmembrane region" description="Helical" evidence="1">
    <location>
        <begin position="111"/>
        <end position="129"/>
    </location>
</feature>
<feature type="transmembrane region" description="Helical" evidence="1">
    <location>
        <begin position="135"/>
        <end position="153"/>
    </location>
</feature>
<reference evidence="3" key="1">
    <citation type="submission" date="2023-11" db="EMBL/GenBank/DDBJ databases">
        <title>Genome Sequence of Bacillus pseudomycoides stain BUPM19.</title>
        <authorList>
            <person name="Farhat A."/>
        </authorList>
    </citation>
    <scope>NUCLEOTIDE SEQUENCE [LARGE SCALE GENOMIC DNA]</scope>
    <source>
        <strain evidence="3">BUPM19</strain>
    </source>
</reference>